<dbReference type="GO" id="GO:0005763">
    <property type="term" value="C:mitochondrial small ribosomal subunit"/>
    <property type="evidence" value="ECO:0007669"/>
    <property type="project" value="TreeGrafter"/>
</dbReference>
<dbReference type="SUPFAM" id="SSF54570">
    <property type="entry name" value="Ribosomal protein S19"/>
    <property type="match status" value="1"/>
</dbReference>
<comment type="similarity">
    <text evidence="1 4">Belongs to the universal ribosomal protein uS19 family.</text>
</comment>
<dbReference type="PANTHER" id="PTHR11880">
    <property type="entry name" value="RIBOSOMAL PROTEIN S19P FAMILY MEMBER"/>
    <property type="match status" value="1"/>
</dbReference>
<geneLocation type="chloroplast" evidence="5"/>
<sequence>MIGHTIAIHNGKEHLPIYITDSMVGHKLGEFAPTLTFRGHTRSDKKSRR</sequence>
<keyword evidence="2 4" id="KW-0689">Ribosomal protein</keyword>
<gene>
    <name evidence="5" type="primary">rps19</name>
</gene>
<dbReference type="EMBL" id="MK408753">
    <property type="protein sequence ID" value="QEQ14074.1"/>
    <property type="molecule type" value="Genomic_DNA"/>
</dbReference>
<evidence type="ECO:0000256" key="4">
    <source>
        <dbReference type="RuleBase" id="RU003485"/>
    </source>
</evidence>
<proteinExistence type="inferred from homology"/>
<dbReference type="InterPro" id="IPR023575">
    <property type="entry name" value="Ribosomal_uS19_SF"/>
</dbReference>
<dbReference type="Pfam" id="PF00203">
    <property type="entry name" value="Ribosomal_S19"/>
    <property type="match status" value="1"/>
</dbReference>
<dbReference type="PANTHER" id="PTHR11880:SF8">
    <property type="entry name" value="SMALL RIBOSOMAL SUBUNIT PROTEIN US19M"/>
    <property type="match status" value="1"/>
</dbReference>
<reference evidence="5" key="1">
    <citation type="submission" date="2019-01" db="EMBL/GenBank/DDBJ databases">
        <title>Chloroplast genome of Epimedium.</title>
        <authorList>
            <person name="Ren L."/>
            <person name="Guo M.Y."/>
            <person name="Pang X.H."/>
        </authorList>
    </citation>
    <scope>NUCLEOTIDE SEQUENCE</scope>
</reference>
<dbReference type="GO" id="GO:0003735">
    <property type="term" value="F:structural constituent of ribosome"/>
    <property type="evidence" value="ECO:0007669"/>
    <property type="project" value="InterPro"/>
</dbReference>
<name>A0A5J6CDJ6_9MAGN</name>
<dbReference type="GeneID" id="41853853"/>
<dbReference type="InterPro" id="IPR002222">
    <property type="entry name" value="Ribosomal_uS19"/>
</dbReference>
<dbReference type="PROSITE" id="PS00323">
    <property type="entry name" value="RIBOSOMAL_S19"/>
    <property type="match status" value="1"/>
</dbReference>
<dbReference type="GO" id="GO:0006412">
    <property type="term" value="P:translation"/>
    <property type="evidence" value="ECO:0007669"/>
    <property type="project" value="InterPro"/>
</dbReference>
<keyword evidence="3 4" id="KW-0687">Ribonucleoprotein</keyword>
<organism evidence="5">
    <name type="scientific">Epimedium wushanense</name>
    <dbReference type="NCBI Taxonomy" id="253611"/>
    <lineage>
        <taxon>Eukaryota</taxon>
        <taxon>Viridiplantae</taxon>
        <taxon>Streptophyta</taxon>
        <taxon>Embryophyta</taxon>
        <taxon>Tracheophyta</taxon>
        <taxon>Spermatophyta</taxon>
        <taxon>Magnoliopsida</taxon>
        <taxon>Ranunculales</taxon>
        <taxon>Berberidaceae</taxon>
        <taxon>Podophylloideae</taxon>
        <taxon>Epimedieae</taxon>
        <taxon>Epimedium</taxon>
    </lineage>
</organism>
<keyword evidence="5" id="KW-0150">Chloroplast</keyword>
<dbReference type="GO" id="GO:0000028">
    <property type="term" value="P:ribosomal small subunit assembly"/>
    <property type="evidence" value="ECO:0007669"/>
    <property type="project" value="TreeGrafter"/>
</dbReference>
<accession>A0A5J6CDJ6</accession>
<evidence type="ECO:0000256" key="1">
    <source>
        <dbReference type="ARBA" id="ARBA00007345"/>
    </source>
</evidence>
<dbReference type="PIRSF" id="PIRSF002144">
    <property type="entry name" value="Ribosomal_S19"/>
    <property type="match status" value="1"/>
</dbReference>
<dbReference type="RefSeq" id="YP_009700879.1">
    <property type="nucleotide sequence ID" value="NC_044891.1"/>
</dbReference>
<dbReference type="Gene3D" id="3.30.860.10">
    <property type="entry name" value="30s Ribosomal Protein S19, Chain A"/>
    <property type="match status" value="1"/>
</dbReference>
<evidence type="ECO:0000256" key="2">
    <source>
        <dbReference type="ARBA" id="ARBA00022980"/>
    </source>
</evidence>
<dbReference type="PRINTS" id="PR00975">
    <property type="entry name" value="RIBOSOMALS19"/>
</dbReference>
<evidence type="ECO:0000313" key="5">
    <source>
        <dbReference type="EMBL" id="QEQ14074.1"/>
    </source>
</evidence>
<dbReference type="GO" id="GO:0003723">
    <property type="term" value="F:RNA binding"/>
    <property type="evidence" value="ECO:0007669"/>
    <property type="project" value="InterPro"/>
</dbReference>
<keyword evidence="5" id="KW-0934">Plastid</keyword>
<evidence type="ECO:0000256" key="3">
    <source>
        <dbReference type="ARBA" id="ARBA00023274"/>
    </source>
</evidence>
<protein>
    <submittedName>
        <fullName evidence="5">Ribosomal protein S19</fullName>
    </submittedName>
</protein>
<dbReference type="InterPro" id="IPR020934">
    <property type="entry name" value="Ribosomal_uS19_CS"/>
</dbReference>
<dbReference type="AlphaFoldDB" id="A0A5J6CDJ6"/>